<reference evidence="5" key="1">
    <citation type="submission" date="2022-11" db="UniProtKB">
        <authorList>
            <consortium name="WormBaseParasite"/>
        </authorList>
    </citation>
    <scope>IDENTIFICATION</scope>
</reference>
<evidence type="ECO:0000256" key="3">
    <source>
        <dbReference type="SAM" id="MobiDB-lite"/>
    </source>
</evidence>
<dbReference type="InterPro" id="IPR011990">
    <property type="entry name" value="TPR-like_helical_dom_sf"/>
</dbReference>
<dbReference type="Pfam" id="PF00515">
    <property type="entry name" value="TPR_1"/>
    <property type="match status" value="1"/>
</dbReference>
<proteinExistence type="predicted"/>
<dbReference type="AlphaFoldDB" id="A0A914XUW3"/>
<dbReference type="PROSITE" id="PS50005">
    <property type="entry name" value="TPR"/>
    <property type="match status" value="1"/>
</dbReference>
<dbReference type="Proteomes" id="UP000887577">
    <property type="component" value="Unplaced"/>
</dbReference>
<dbReference type="SUPFAM" id="SSF48452">
    <property type="entry name" value="TPR-like"/>
    <property type="match status" value="1"/>
</dbReference>
<dbReference type="PANTHER" id="PTHR46423:SF1">
    <property type="entry name" value="RNA POLYMERASE II-ASSOCIATED PROTEIN 3"/>
    <property type="match status" value="1"/>
</dbReference>
<evidence type="ECO:0000313" key="5">
    <source>
        <dbReference type="WBParaSite" id="PSU_v2.g11034.t1"/>
    </source>
</evidence>
<dbReference type="SMART" id="SM00028">
    <property type="entry name" value="TPR"/>
    <property type="match status" value="2"/>
</dbReference>
<organism evidence="4 5">
    <name type="scientific">Panagrolaimus superbus</name>
    <dbReference type="NCBI Taxonomy" id="310955"/>
    <lineage>
        <taxon>Eukaryota</taxon>
        <taxon>Metazoa</taxon>
        <taxon>Ecdysozoa</taxon>
        <taxon>Nematoda</taxon>
        <taxon>Chromadorea</taxon>
        <taxon>Rhabditida</taxon>
        <taxon>Tylenchina</taxon>
        <taxon>Panagrolaimomorpha</taxon>
        <taxon>Panagrolaimoidea</taxon>
        <taxon>Panagrolaimidae</taxon>
        <taxon>Panagrolaimus</taxon>
    </lineage>
</organism>
<keyword evidence="4" id="KW-1185">Reference proteome</keyword>
<evidence type="ECO:0000256" key="2">
    <source>
        <dbReference type="PROSITE-ProRule" id="PRU00339"/>
    </source>
</evidence>
<dbReference type="WBParaSite" id="PSU_v2.g11034.t1">
    <property type="protein sequence ID" value="PSU_v2.g11034.t1"/>
    <property type="gene ID" value="PSU_v2.g11034"/>
</dbReference>
<feature type="compositionally biased region" description="Basic and acidic residues" evidence="3">
    <location>
        <begin position="68"/>
        <end position="81"/>
    </location>
</feature>
<feature type="compositionally biased region" description="Low complexity" evidence="3">
    <location>
        <begin position="57"/>
        <end position="66"/>
    </location>
</feature>
<evidence type="ECO:0000313" key="4">
    <source>
        <dbReference type="Proteomes" id="UP000887577"/>
    </source>
</evidence>
<dbReference type="InterPro" id="IPR051966">
    <property type="entry name" value="RPAP3"/>
</dbReference>
<evidence type="ECO:0000256" key="1">
    <source>
        <dbReference type="ARBA" id="ARBA00022803"/>
    </source>
</evidence>
<dbReference type="Gene3D" id="1.25.40.10">
    <property type="entry name" value="Tetratricopeptide repeat domain"/>
    <property type="match status" value="1"/>
</dbReference>
<feature type="region of interest" description="Disordered" evidence="3">
    <location>
        <begin position="13"/>
        <end position="81"/>
    </location>
</feature>
<feature type="repeat" description="TPR" evidence="2">
    <location>
        <begin position="108"/>
        <end position="141"/>
    </location>
</feature>
<dbReference type="InterPro" id="IPR019734">
    <property type="entry name" value="TPR_rpt"/>
</dbReference>
<sequence length="151" mass="17266">MLIPCCCFCFNSHSPSERERMSPPQNQQSNQQQQQSSERNTQSNPSATGAGGRKRTTTPTSKTTSESETEKISAKEYKERGNKLYQAQRYEDAITNYTAAIMRDNTSPTYFTNRALCFLQTKKFDKAEQDCRRALELDQKNIKASLFLLFP</sequence>
<protein>
    <submittedName>
        <fullName evidence="5">Uncharacterized protein</fullName>
    </submittedName>
</protein>
<dbReference type="GO" id="GO:0101031">
    <property type="term" value="C:protein folding chaperone complex"/>
    <property type="evidence" value="ECO:0007669"/>
    <property type="project" value="TreeGrafter"/>
</dbReference>
<name>A0A914XUW3_9BILA</name>
<accession>A0A914XUW3</accession>
<keyword evidence="1 2" id="KW-0802">TPR repeat</keyword>
<dbReference type="PANTHER" id="PTHR46423">
    <property type="entry name" value="RNA POLYMERASE II-ASSOCIATED PROTEIN 3"/>
    <property type="match status" value="1"/>
</dbReference>
<feature type="compositionally biased region" description="Low complexity" evidence="3">
    <location>
        <begin position="25"/>
        <end position="48"/>
    </location>
</feature>